<keyword evidence="1" id="KW-0106">Calcium</keyword>
<keyword evidence="2" id="KW-0175">Coiled coil</keyword>
<feature type="coiled-coil region" evidence="2">
    <location>
        <begin position="105"/>
        <end position="197"/>
    </location>
</feature>
<dbReference type="OrthoDB" id="5983955at2759"/>
<evidence type="ECO:0000259" key="4">
    <source>
        <dbReference type="PROSITE" id="PS50222"/>
    </source>
</evidence>
<proteinExistence type="predicted"/>
<evidence type="ECO:0000313" key="5">
    <source>
        <dbReference type="Proteomes" id="UP000515135"/>
    </source>
</evidence>
<keyword evidence="5" id="KW-1185">Reference proteome</keyword>
<dbReference type="KEGG" id="bbel:109464448"/>
<dbReference type="GeneID" id="109464448"/>
<dbReference type="PROSITE" id="PS00018">
    <property type="entry name" value="EF_HAND_1"/>
    <property type="match status" value="1"/>
</dbReference>
<evidence type="ECO:0000256" key="3">
    <source>
        <dbReference type="SAM" id="MobiDB-lite"/>
    </source>
</evidence>
<dbReference type="AlphaFoldDB" id="A0A6P4XKB2"/>
<dbReference type="Proteomes" id="UP000515135">
    <property type="component" value="Unplaced"/>
</dbReference>
<evidence type="ECO:0000256" key="1">
    <source>
        <dbReference type="ARBA" id="ARBA00022837"/>
    </source>
</evidence>
<dbReference type="InterPro" id="IPR011992">
    <property type="entry name" value="EF-hand-dom_pair"/>
</dbReference>
<dbReference type="RefSeq" id="XP_019616990.1">
    <property type="nucleotide sequence ID" value="XM_019761431.1"/>
</dbReference>
<dbReference type="Gene3D" id="1.10.238.10">
    <property type="entry name" value="EF-hand"/>
    <property type="match status" value="1"/>
</dbReference>
<organism evidence="5 6">
    <name type="scientific">Branchiostoma belcheri</name>
    <name type="common">Amphioxus</name>
    <dbReference type="NCBI Taxonomy" id="7741"/>
    <lineage>
        <taxon>Eukaryota</taxon>
        <taxon>Metazoa</taxon>
        <taxon>Chordata</taxon>
        <taxon>Cephalochordata</taxon>
        <taxon>Leptocardii</taxon>
        <taxon>Amphioxiformes</taxon>
        <taxon>Branchiostomatidae</taxon>
        <taxon>Branchiostoma</taxon>
    </lineage>
</organism>
<gene>
    <name evidence="6" type="primary">LOC109464448</name>
</gene>
<dbReference type="InterPro" id="IPR002048">
    <property type="entry name" value="EF_hand_dom"/>
</dbReference>
<dbReference type="SMART" id="SM00054">
    <property type="entry name" value="EFh"/>
    <property type="match status" value="2"/>
</dbReference>
<name>A0A6P4XKB2_BRABE</name>
<feature type="domain" description="EF-hand" evidence="4">
    <location>
        <begin position="416"/>
        <end position="451"/>
    </location>
</feature>
<sequence length="477" mass="54158">MPPEKMATVEEMNKGLSALLDILDTLSTDNNKNGTSHLPQDKTKGVNAAWQGICKEYFGKTQGEDANAEAKQMAQIVSHLTRCKDAMCRLTTDAIQCSKDTAEALDKEKNDTAQLRARVEDLGREMRSLQATNRNLQRQLEEKADEVKLQRAIISRRDSQIQLRPGGKVEEEANKREDALLAQIEAIKAENNETKTRLQGRIKELDEHLRMEKMRRTSNASDITRDLLSEKKKIYQMEKEINAHQKYFLACVNGLRTDVRFMTDNEAPMVRQRLELVHDAILDGQFSILSGKLPAHYSASEDDIRMPLGKMIKEAAKPPPPAESNGPSSTSTIKEHEEPDDTSSEQTFDKEHPELINRATGRLDMYTALKCFPHMKEPEMKHHFDMFTKYDKSRDFNLDMGELVRALMTVAPGVKFTAAQIKELMKEVDVDDTGTIDFYEYLIIYNLLTKEGGKSEIFHREMSTASKENVSKACVIQ</sequence>
<protein>
    <submittedName>
        <fullName evidence="6">Uncharacterized protein LOC109464448 isoform X1</fullName>
    </submittedName>
</protein>
<dbReference type="GO" id="GO:0005509">
    <property type="term" value="F:calcium ion binding"/>
    <property type="evidence" value="ECO:0007669"/>
    <property type="project" value="InterPro"/>
</dbReference>
<evidence type="ECO:0000313" key="6">
    <source>
        <dbReference type="RefSeq" id="XP_019616990.1"/>
    </source>
</evidence>
<dbReference type="InterPro" id="IPR018247">
    <property type="entry name" value="EF_Hand_1_Ca_BS"/>
</dbReference>
<dbReference type="CDD" id="cd00051">
    <property type="entry name" value="EFh"/>
    <property type="match status" value="1"/>
</dbReference>
<evidence type="ECO:0000256" key="2">
    <source>
        <dbReference type="SAM" id="Coils"/>
    </source>
</evidence>
<dbReference type="SUPFAM" id="SSF47473">
    <property type="entry name" value="EF-hand"/>
    <property type="match status" value="1"/>
</dbReference>
<dbReference type="Pfam" id="PF13499">
    <property type="entry name" value="EF-hand_7"/>
    <property type="match status" value="1"/>
</dbReference>
<feature type="region of interest" description="Disordered" evidence="3">
    <location>
        <begin position="314"/>
        <end position="353"/>
    </location>
</feature>
<reference evidence="6" key="1">
    <citation type="submission" date="2025-08" db="UniProtKB">
        <authorList>
            <consortium name="RefSeq"/>
        </authorList>
    </citation>
    <scope>IDENTIFICATION</scope>
    <source>
        <tissue evidence="6">Gonad</tissue>
    </source>
</reference>
<accession>A0A6P4XKB2</accession>
<dbReference type="PROSITE" id="PS50222">
    <property type="entry name" value="EF_HAND_2"/>
    <property type="match status" value="1"/>
</dbReference>